<protein>
    <submittedName>
        <fullName evidence="1">Uncharacterized protein</fullName>
    </submittedName>
</protein>
<evidence type="ECO:0000313" key="1">
    <source>
        <dbReference type="EMBL" id="KUG19974.1"/>
    </source>
</evidence>
<proteinExistence type="predicted"/>
<gene>
    <name evidence="1" type="ORF">ASZ90_010298</name>
</gene>
<reference evidence="1" key="1">
    <citation type="journal article" date="2015" name="Proc. Natl. Acad. Sci. U.S.A.">
        <title>Networks of energetic and metabolic interactions define dynamics in microbial communities.</title>
        <authorList>
            <person name="Embree M."/>
            <person name="Liu J.K."/>
            <person name="Al-Bassam M.M."/>
            <person name="Zengler K."/>
        </authorList>
    </citation>
    <scope>NUCLEOTIDE SEQUENCE</scope>
</reference>
<sequence length="37" mass="4406">MAAARCLMCFRALLPAFDACRRTERCNRRRLIYRDAD</sequence>
<comment type="caution">
    <text evidence="1">The sequence shown here is derived from an EMBL/GenBank/DDBJ whole genome shotgun (WGS) entry which is preliminary data.</text>
</comment>
<organism evidence="1">
    <name type="scientific">hydrocarbon metagenome</name>
    <dbReference type="NCBI Taxonomy" id="938273"/>
    <lineage>
        <taxon>unclassified sequences</taxon>
        <taxon>metagenomes</taxon>
        <taxon>ecological metagenomes</taxon>
    </lineage>
</organism>
<accession>A0A0W8FGE9</accession>
<name>A0A0W8FGE9_9ZZZZ</name>
<dbReference type="AlphaFoldDB" id="A0A0W8FGE9"/>
<dbReference type="EMBL" id="LNQE01001239">
    <property type="protein sequence ID" value="KUG19974.1"/>
    <property type="molecule type" value="Genomic_DNA"/>
</dbReference>